<keyword evidence="7 8" id="KW-0472">Membrane</keyword>
<evidence type="ECO:0000256" key="7">
    <source>
        <dbReference type="ARBA" id="ARBA00023136"/>
    </source>
</evidence>
<keyword evidence="3" id="KW-1003">Cell membrane</keyword>
<name>A0A1P8ULP4_9GAMM</name>
<dbReference type="Proteomes" id="UP000243807">
    <property type="component" value="Chromosome"/>
</dbReference>
<evidence type="ECO:0000256" key="5">
    <source>
        <dbReference type="ARBA" id="ARBA00022692"/>
    </source>
</evidence>
<dbReference type="PANTHER" id="PTHR43357">
    <property type="entry name" value="INNER MEMBRANE ABC TRANSPORTER PERMEASE PROTEIN YDCV"/>
    <property type="match status" value="1"/>
</dbReference>
<feature type="domain" description="ABC transmembrane type-1" evidence="9">
    <location>
        <begin position="79"/>
        <end position="267"/>
    </location>
</feature>
<reference evidence="10 11" key="1">
    <citation type="submission" date="2017-01" db="EMBL/GenBank/DDBJ databases">
        <title>Draft sequence of Acidihalobacter ferrooxidans strain DSM 14175 (strain V8).</title>
        <authorList>
            <person name="Khaleque H.N."/>
            <person name="Ramsay J.P."/>
            <person name="Murphy R.J.T."/>
            <person name="Kaksonen A.H."/>
            <person name="Boxall N.J."/>
            <person name="Watkin E.L.J."/>
        </authorList>
    </citation>
    <scope>NUCLEOTIDE SEQUENCE [LARGE SCALE GENOMIC DNA]</scope>
    <source>
        <strain evidence="10 11">V8</strain>
    </source>
</reference>
<feature type="transmembrane region" description="Helical" evidence="8">
    <location>
        <begin position="150"/>
        <end position="178"/>
    </location>
</feature>
<dbReference type="Pfam" id="PF00528">
    <property type="entry name" value="BPD_transp_1"/>
    <property type="match status" value="1"/>
</dbReference>
<dbReference type="SUPFAM" id="SSF161098">
    <property type="entry name" value="MetI-like"/>
    <property type="match status" value="1"/>
</dbReference>
<dbReference type="KEGG" id="afy:BW247_15580"/>
<keyword evidence="11" id="KW-1185">Reference proteome</keyword>
<dbReference type="PANTHER" id="PTHR43357:SF4">
    <property type="entry name" value="INNER MEMBRANE ABC TRANSPORTER PERMEASE PROTEIN YDCV"/>
    <property type="match status" value="1"/>
</dbReference>
<dbReference type="Gene3D" id="1.10.3720.10">
    <property type="entry name" value="MetI-like"/>
    <property type="match status" value="1"/>
</dbReference>
<dbReference type="GO" id="GO:0005886">
    <property type="term" value="C:plasma membrane"/>
    <property type="evidence" value="ECO:0007669"/>
    <property type="project" value="UniProtKB-SubCell"/>
</dbReference>
<dbReference type="CDD" id="cd06261">
    <property type="entry name" value="TM_PBP2"/>
    <property type="match status" value="1"/>
</dbReference>
<keyword evidence="6 8" id="KW-1133">Transmembrane helix</keyword>
<dbReference type="InterPro" id="IPR000515">
    <property type="entry name" value="MetI-like"/>
</dbReference>
<protein>
    <submittedName>
        <fullName evidence="10">Polyamine ABC transporter permease</fullName>
    </submittedName>
</protein>
<accession>A0A1P8ULP4</accession>
<dbReference type="STRING" id="1765967.BW247_15580"/>
<feature type="transmembrane region" description="Helical" evidence="8">
    <location>
        <begin position="83"/>
        <end position="102"/>
    </location>
</feature>
<proteinExistence type="inferred from homology"/>
<keyword evidence="5 8" id="KW-0812">Transmembrane</keyword>
<evidence type="ECO:0000256" key="6">
    <source>
        <dbReference type="ARBA" id="ARBA00022989"/>
    </source>
</evidence>
<gene>
    <name evidence="10" type="ORF">BW247_15580</name>
</gene>
<feature type="transmembrane region" description="Helical" evidence="8">
    <location>
        <begin position="245"/>
        <end position="270"/>
    </location>
</feature>
<evidence type="ECO:0000256" key="1">
    <source>
        <dbReference type="ARBA" id="ARBA00004429"/>
    </source>
</evidence>
<dbReference type="AlphaFoldDB" id="A0A1P8ULP4"/>
<feature type="transmembrane region" description="Helical" evidence="8">
    <location>
        <begin position="199"/>
        <end position="225"/>
    </location>
</feature>
<keyword evidence="2 8" id="KW-0813">Transport</keyword>
<keyword evidence="4" id="KW-0997">Cell inner membrane</keyword>
<evidence type="ECO:0000313" key="10">
    <source>
        <dbReference type="EMBL" id="APZ44760.1"/>
    </source>
</evidence>
<evidence type="ECO:0000256" key="3">
    <source>
        <dbReference type="ARBA" id="ARBA00022475"/>
    </source>
</evidence>
<feature type="transmembrane region" description="Helical" evidence="8">
    <location>
        <begin position="12"/>
        <end position="37"/>
    </location>
</feature>
<evidence type="ECO:0000256" key="2">
    <source>
        <dbReference type="ARBA" id="ARBA00022448"/>
    </source>
</evidence>
<dbReference type="GO" id="GO:0055085">
    <property type="term" value="P:transmembrane transport"/>
    <property type="evidence" value="ECO:0007669"/>
    <property type="project" value="InterPro"/>
</dbReference>
<evidence type="ECO:0000256" key="4">
    <source>
        <dbReference type="ARBA" id="ARBA00022519"/>
    </source>
</evidence>
<evidence type="ECO:0000259" key="9">
    <source>
        <dbReference type="PROSITE" id="PS50928"/>
    </source>
</evidence>
<evidence type="ECO:0000313" key="11">
    <source>
        <dbReference type="Proteomes" id="UP000243807"/>
    </source>
</evidence>
<comment type="subcellular location">
    <subcellularLocation>
        <location evidence="1">Cell inner membrane</location>
        <topology evidence="1">Multi-pass membrane protein</topology>
    </subcellularLocation>
    <subcellularLocation>
        <location evidence="8">Cell membrane</location>
        <topology evidence="8">Multi-pass membrane protein</topology>
    </subcellularLocation>
</comment>
<dbReference type="InterPro" id="IPR035906">
    <property type="entry name" value="MetI-like_sf"/>
</dbReference>
<sequence>MNLPPYAGPAQWLWYFGFRGFCIMVLIFLMLPLLIIIPLSFTSTPYFVFTHKMLTLDPAGYSLRWYHHLFTDPSWMHAIRNSFIIAPIATLIATILGTLAALGLSRSHMPLKQFISSLLILPMVVPLIITATAVFFYFSSLHLVNTYIGIIIVHSILGIPFVVITVTATLAGFDYQLVRASQSMGASPWYTFFKVTMPLVMPGIISGALFAFMTSFDEVVVVMFLAGPEQRTLPLQMWVNLRYNINPTILAIATLIILLSVVMLLTLELLRRRNARMRGLE</sequence>
<dbReference type="PROSITE" id="PS50928">
    <property type="entry name" value="ABC_TM1"/>
    <property type="match status" value="1"/>
</dbReference>
<evidence type="ECO:0000256" key="8">
    <source>
        <dbReference type="RuleBase" id="RU363032"/>
    </source>
</evidence>
<feature type="transmembrane region" description="Helical" evidence="8">
    <location>
        <begin position="114"/>
        <end position="138"/>
    </location>
</feature>
<comment type="similarity">
    <text evidence="8">Belongs to the binding-protein-dependent transport system permease family.</text>
</comment>
<organism evidence="10 11">
    <name type="scientific">Acidihalobacter ferrooxydans</name>
    <dbReference type="NCBI Taxonomy" id="1765967"/>
    <lineage>
        <taxon>Bacteria</taxon>
        <taxon>Pseudomonadati</taxon>
        <taxon>Pseudomonadota</taxon>
        <taxon>Gammaproteobacteria</taxon>
        <taxon>Chromatiales</taxon>
        <taxon>Ectothiorhodospiraceae</taxon>
        <taxon>Acidihalobacter</taxon>
    </lineage>
</organism>
<dbReference type="EMBL" id="CP019434">
    <property type="protein sequence ID" value="APZ44760.1"/>
    <property type="molecule type" value="Genomic_DNA"/>
</dbReference>